<evidence type="ECO:0000256" key="11">
    <source>
        <dbReference type="ARBA" id="ARBA00031350"/>
    </source>
</evidence>
<dbReference type="EC" id="2.1.1.77" evidence="3"/>
<gene>
    <name evidence="12" type="ORF">FHS22_007048</name>
</gene>
<dbReference type="PANTHER" id="PTHR11579">
    <property type="entry name" value="PROTEIN-L-ISOASPARTATE O-METHYLTRANSFERASE"/>
    <property type="match status" value="1"/>
</dbReference>
<evidence type="ECO:0000313" key="13">
    <source>
        <dbReference type="Proteomes" id="UP000562352"/>
    </source>
</evidence>
<keyword evidence="7 12" id="KW-0808">Transferase</keyword>
<dbReference type="SUPFAM" id="SSF53335">
    <property type="entry name" value="S-adenosyl-L-methionine-dependent methyltransferases"/>
    <property type="match status" value="1"/>
</dbReference>
<accession>A0A841DI17</accession>
<dbReference type="EMBL" id="JACHJJ010000037">
    <property type="protein sequence ID" value="MBB5967735.1"/>
    <property type="molecule type" value="Genomic_DNA"/>
</dbReference>
<dbReference type="RefSeq" id="WP_338048094.1">
    <property type="nucleotide sequence ID" value="NZ_BAAAWZ010000001.1"/>
</dbReference>
<evidence type="ECO:0000256" key="6">
    <source>
        <dbReference type="ARBA" id="ARBA00022603"/>
    </source>
</evidence>
<evidence type="ECO:0000313" key="12">
    <source>
        <dbReference type="EMBL" id="MBB5967735.1"/>
    </source>
</evidence>
<comment type="similarity">
    <text evidence="2">Belongs to the methyltransferase superfamily. L-isoaspartyl/D-aspartyl protein methyltransferase family.</text>
</comment>
<dbReference type="AlphaFoldDB" id="A0A841DI17"/>
<evidence type="ECO:0000256" key="1">
    <source>
        <dbReference type="ARBA" id="ARBA00004496"/>
    </source>
</evidence>
<evidence type="ECO:0000256" key="7">
    <source>
        <dbReference type="ARBA" id="ARBA00022679"/>
    </source>
</evidence>
<organism evidence="12 13">
    <name type="scientific">Planomonospora venezuelensis</name>
    <dbReference type="NCBI Taxonomy" id="1999"/>
    <lineage>
        <taxon>Bacteria</taxon>
        <taxon>Bacillati</taxon>
        <taxon>Actinomycetota</taxon>
        <taxon>Actinomycetes</taxon>
        <taxon>Streptosporangiales</taxon>
        <taxon>Streptosporangiaceae</taxon>
        <taxon>Planomonospora</taxon>
    </lineage>
</organism>
<sequence length="356" mass="37982">MPRHVFLPCWWAVPDGATWGTWQARTGADDKTAWMAAAYRDASLVTEIDRQHADHARPGEILSGTPTSSSAMPRLVMRMLRHGQVYAGDDLLLIATGSGYSTALAAQLLGDDHLTSVDVGPYLTAAAAARLAAIGLHPPVLCADGTGPLPGTYDRIVSMTAVRPIPPTWLAALRPGGRLVTVISGTSLLLTATASGDGGTEGRIEWERITFMPALPGDALPPDQQALIAAIGDQDGEEITRGRYPLGRVAPFGEVASMLEVAVPGIAHHYEEDDGMRTAWMAHADGSWARARACGGELPLVHQAGPRRLWDLLEEVRRDWLLTGRIPLYGAKARVDPAGTIHLTQAGGTGWHGRID</sequence>
<dbReference type="InterPro" id="IPR000682">
    <property type="entry name" value="PCMT"/>
</dbReference>
<dbReference type="Pfam" id="PF01135">
    <property type="entry name" value="PCMT"/>
    <property type="match status" value="1"/>
</dbReference>
<keyword evidence="13" id="KW-1185">Reference proteome</keyword>
<dbReference type="Proteomes" id="UP000562352">
    <property type="component" value="Unassembled WGS sequence"/>
</dbReference>
<protein>
    <recommendedName>
        <fullName evidence="4">Protein-L-isoaspartate O-methyltransferase</fullName>
        <ecNumber evidence="3">2.1.1.77</ecNumber>
    </recommendedName>
    <alternativeName>
        <fullName evidence="11">L-isoaspartyl protein carboxyl methyltransferase</fullName>
    </alternativeName>
    <alternativeName>
        <fullName evidence="9">Protein L-isoaspartyl methyltransferase</fullName>
    </alternativeName>
    <alternativeName>
        <fullName evidence="10">Protein-beta-aspartate methyltransferase</fullName>
    </alternativeName>
</protein>
<reference evidence="12 13" key="1">
    <citation type="submission" date="2020-08" db="EMBL/GenBank/DDBJ databases">
        <title>Genomic Encyclopedia of Type Strains, Phase III (KMG-III): the genomes of soil and plant-associated and newly described type strains.</title>
        <authorList>
            <person name="Whitman W."/>
        </authorList>
    </citation>
    <scope>NUCLEOTIDE SEQUENCE [LARGE SCALE GENOMIC DNA]</scope>
    <source>
        <strain evidence="12 13">CECT 3303</strain>
    </source>
</reference>
<evidence type="ECO:0000256" key="8">
    <source>
        <dbReference type="ARBA" id="ARBA00022691"/>
    </source>
</evidence>
<keyword evidence="6 12" id="KW-0489">Methyltransferase</keyword>
<proteinExistence type="inferred from homology"/>
<evidence type="ECO:0000256" key="2">
    <source>
        <dbReference type="ARBA" id="ARBA00005369"/>
    </source>
</evidence>
<dbReference type="GO" id="GO:0005737">
    <property type="term" value="C:cytoplasm"/>
    <property type="evidence" value="ECO:0007669"/>
    <property type="project" value="UniProtKB-SubCell"/>
</dbReference>
<keyword evidence="5" id="KW-0963">Cytoplasm</keyword>
<evidence type="ECO:0000256" key="5">
    <source>
        <dbReference type="ARBA" id="ARBA00022490"/>
    </source>
</evidence>
<comment type="subcellular location">
    <subcellularLocation>
        <location evidence="1">Cytoplasm</location>
    </subcellularLocation>
</comment>
<dbReference type="GO" id="GO:0004719">
    <property type="term" value="F:protein-L-isoaspartate (D-aspartate) O-methyltransferase activity"/>
    <property type="evidence" value="ECO:0007669"/>
    <property type="project" value="UniProtKB-EC"/>
</dbReference>
<evidence type="ECO:0000256" key="3">
    <source>
        <dbReference type="ARBA" id="ARBA00011890"/>
    </source>
</evidence>
<evidence type="ECO:0000256" key="9">
    <source>
        <dbReference type="ARBA" id="ARBA00030757"/>
    </source>
</evidence>
<dbReference type="Gene3D" id="3.40.50.150">
    <property type="entry name" value="Vaccinia Virus protein VP39"/>
    <property type="match status" value="1"/>
</dbReference>
<dbReference type="InterPro" id="IPR029063">
    <property type="entry name" value="SAM-dependent_MTases_sf"/>
</dbReference>
<dbReference type="PANTHER" id="PTHR11579:SF0">
    <property type="entry name" value="PROTEIN-L-ISOASPARTATE(D-ASPARTATE) O-METHYLTRANSFERASE"/>
    <property type="match status" value="1"/>
</dbReference>
<dbReference type="GO" id="GO:0032259">
    <property type="term" value="P:methylation"/>
    <property type="evidence" value="ECO:0007669"/>
    <property type="project" value="UniProtKB-KW"/>
</dbReference>
<evidence type="ECO:0000256" key="4">
    <source>
        <dbReference type="ARBA" id="ARBA00013346"/>
    </source>
</evidence>
<name>A0A841DI17_PLAVE</name>
<comment type="caution">
    <text evidence="12">The sequence shown here is derived from an EMBL/GenBank/DDBJ whole genome shotgun (WGS) entry which is preliminary data.</text>
</comment>
<keyword evidence="8" id="KW-0949">S-adenosyl-L-methionine</keyword>
<evidence type="ECO:0000256" key="10">
    <source>
        <dbReference type="ARBA" id="ARBA00031323"/>
    </source>
</evidence>